<keyword evidence="2" id="KW-1133">Transmembrane helix</keyword>
<feature type="coiled-coil region" evidence="1">
    <location>
        <begin position="164"/>
        <end position="206"/>
    </location>
</feature>
<feature type="chain" id="PRO_5046936862" evidence="3">
    <location>
        <begin position="21"/>
        <end position="210"/>
    </location>
</feature>
<feature type="transmembrane region" description="Helical" evidence="2">
    <location>
        <begin position="137"/>
        <end position="155"/>
    </location>
</feature>
<evidence type="ECO:0000256" key="1">
    <source>
        <dbReference type="SAM" id="Coils"/>
    </source>
</evidence>
<dbReference type="Proteomes" id="UP000670776">
    <property type="component" value="Unassembled WGS sequence"/>
</dbReference>
<feature type="coiled-coil region" evidence="1">
    <location>
        <begin position="92"/>
        <end position="119"/>
    </location>
</feature>
<comment type="caution">
    <text evidence="4">The sequence shown here is derived from an EMBL/GenBank/DDBJ whole genome shotgun (WGS) entry which is preliminary data.</text>
</comment>
<keyword evidence="5" id="KW-1185">Reference proteome</keyword>
<dbReference type="EMBL" id="JAGJCB010000018">
    <property type="protein sequence ID" value="MBP0905203.1"/>
    <property type="molecule type" value="Genomic_DNA"/>
</dbReference>
<protein>
    <submittedName>
        <fullName evidence="4">tRNA (Guanine-N1)-methyltransferase</fullName>
    </submittedName>
</protein>
<feature type="signal peptide" evidence="3">
    <location>
        <begin position="1"/>
        <end position="20"/>
    </location>
</feature>
<accession>A0ABS4BXT9</accession>
<organism evidence="4 5">
    <name type="scientific">Mariniflexile gromovii</name>
    <dbReference type="NCBI Taxonomy" id="362523"/>
    <lineage>
        <taxon>Bacteria</taxon>
        <taxon>Pseudomonadati</taxon>
        <taxon>Bacteroidota</taxon>
        <taxon>Flavobacteriia</taxon>
        <taxon>Flavobacteriales</taxon>
        <taxon>Flavobacteriaceae</taxon>
        <taxon>Mariniflexile</taxon>
    </lineage>
</organism>
<evidence type="ECO:0000256" key="2">
    <source>
        <dbReference type="SAM" id="Phobius"/>
    </source>
</evidence>
<sequence>MNFTKALTLLTLLFSLAAISQTTDNDDDKLSLNSGTLDNQFDYVIKKSNGWNDERGQSYRVIKTYWLTELKEHVLDSLATIKKDIIATEITVKAQTQEIADLKTSLANTQNTLDKTKSEKNNMSLLGIQMSKSSYSGIMWSIIGVLLALLIFFIYQFKNSNAVTKEAKRTLADVEDEFEEHRKTAVEREQKVRRQLQDEINKQKVIKAKK</sequence>
<name>A0ABS4BXT9_9FLAO</name>
<evidence type="ECO:0000313" key="5">
    <source>
        <dbReference type="Proteomes" id="UP000670776"/>
    </source>
</evidence>
<keyword evidence="2" id="KW-0812">Transmembrane</keyword>
<proteinExistence type="predicted"/>
<dbReference type="RefSeq" id="WP_209656082.1">
    <property type="nucleotide sequence ID" value="NZ_JAGJCB010000018.1"/>
</dbReference>
<keyword evidence="1" id="KW-0175">Coiled coil</keyword>
<gene>
    <name evidence="4" type="ORF">J8H85_15325</name>
</gene>
<evidence type="ECO:0000313" key="4">
    <source>
        <dbReference type="EMBL" id="MBP0905203.1"/>
    </source>
</evidence>
<evidence type="ECO:0000256" key="3">
    <source>
        <dbReference type="SAM" id="SignalP"/>
    </source>
</evidence>
<keyword evidence="2" id="KW-0472">Membrane</keyword>
<reference evidence="4 5" key="1">
    <citation type="submission" date="2021-04" db="EMBL/GenBank/DDBJ databases">
        <title>Mariniflexile gromovii gen. nov., sp. nov., a gliding bacterium isolated from the sea urchin Strongylocentrotus intermedius.</title>
        <authorList>
            <person name="Ko S."/>
            <person name="Le V."/>
            <person name="Ahn C.-Y."/>
            <person name="Oh H.-M."/>
        </authorList>
    </citation>
    <scope>NUCLEOTIDE SEQUENCE [LARGE SCALE GENOMIC DNA]</scope>
    <source>
        <strain evidence="4 5">KCTC 12570</strain>
    </source>
</reference>
<keyword evidence="3" id="KW-0732">Signal</keyword>